<dbReference type="InterPro" id="IPR012951">
    <property type="entry name" value="BBE"/>
</dbReference>
<dbReference type="GO" id="GO:0050660">
    <property type="term" value="F:flavin adenine dinucleotide binding"/>
    <property type="evidence" value="ECO:0007669"/>
    <property type="project" value="InterPro"/>
</dbReference>
<evidence type="ECO:0000256" key="3">
    <source>
        <dbReference type="SAM" id="SignalP"/>
    </source>
</evidence>
<proteinExistence type="inferred from homology"/>
<dbReference type="InterPro" id="IPR016169">
    <property type="entry name" value="FAD-bd_PCMH_sub2"/>
</dbReference>
<comment type="caution">
    <text evidence="5">The sequence shown here is derived from an EMBL/GenBank/DDBJ whole genome shotgun (WGS) entry which is preliminary data.</text>
</comment>
<feature type="chain" id="PRO_5041379670" description="Berberine/berberine-like domain-containing protein" evidence="3">
    <location>
        <begin position="20"/>
        <end position="448"/>
    </location>
</feature>
<keyword evidence="6" id="KW-1185">Reference proteome</keyword>
<reference evidence="5" key="1">
    <citation type="submission" date="2023-03" db="EMBL/GenBank/DDBJ databases">
        <title>Complete genome of Cladonia borealis.</title>
        <authorList>
            <person name="Park H."/>
        </authorList>
    </citation>
    <scope>NUCLEOTIDE SEQUENCE</scope>
    <source>
        <strain evidence="5">ANT050790</strain>
    </source>
</reference>
<dbReference type="Gene3D" id="3.40.462.20">
    <property type="match status" value="1"/>
</dbReference>
<name>A0AA39QVP2_9LECA</name>
<dbReference type="Gene3D" id="3.30.465.10">
    <property type="match status" value="2"/>
</dbReference>
<evidence type="ECO:0000259" key="4">
    <source>
        <dbReference type="Pfam" id="PF08031"/>
    </source>
</evidence>
<dbReference type="SUPFAM" id="SSF56176">
    <property type="entry name" value="FAD-binding/transporter-associated domain-like"/>
    <property type="match status" value="1"/>
</dbReference>
<dbReference type="Pfam" id="PF08031">
    <property type="entry name" value="BBE"/>
    <property type="match status" value="1"/>
</dbReference>
<dbReference type="Proteomes" id="UP001166286">
    <property type="component" value="Unassembled WGS sequence"/>
</dbReference>
<dbReference type="InterPro" id="IPR050432">
    <property type="entry name" value="FAD-linked_Oxidoreductases_BP"/>
</dbReference>
<dbReference type="EMBL" id="JAFEKC020000017">
    <property type="protein sequence ID" value="KAK0510018.1"/>
    <property type="molecule type" value="Genomic_DNA"/>
</dbReference>
<comment type="similarity">
    <text evidence="1">Belongs to the oxygen-dependent FAD-linked oxidoreductase family.</text>
</comment>
<accession>A0AA39QVP2</accession>
<evidence type="ECO:0000256" key="1">
    <source>
        <dbReference type="ARBA" id="ARBA00005466"/>
    </source>
</evidence>
<evidence type="ECO:0000313" key="5">
    <source>
        <dbReference type="EMBL" id="KAK0510018.1"/>
    </source>
</evidence>
<dbReference type="InterPro" id="IPR036318">
    <property type="entry name" value="FAD-bd_PCMH-like_sf"/>
</dbReference>
<dbReference type="PANTHER" id="PTHR13878">
    <property type="entry name" value="GULONOLACTONE OXIDASE"/>
    <property type="match status" value="1"/>
</dbReference>
<gene>
    <name evidence="5" type="ORF">JMJ35_007412</name>
</gene>
<evidence type="ECO:0000256" key="2">
    <source>
        <dbReference type="ARBA" id="ARBA00023002"/>
    </source>
</evidence>
<keyword evidence="2" id="KW-0560">Oxidoreductase</keyword>
<keyword evidence="3" id="KW-0732">Signal</keyword>
<evidence type="ECO:0000313" key="6">
    <source>
        <dbReference type="Proteomes" id="UP001166286"/>
    </source>
</evidence>
<dbReference type="PANTHER" id="PTHR13878:SF91">
    <property type="entry name" value="FAD BINDING DOMAIN PROTEIN (AFU_ORTHOLOGUE AFUA_6G12070)-RELATED"/>
    <property type="match status" value="1"/>
</dbReference>
<dbReference type="GO" id="GO:0016491">
    <property type="term" value="F:oxidoreductase activity"/>
    <property type="evidence" value="ECO:0007669"/>
    <property type="project" value="UniProtKB-KW"/>
</dbReference>
<feature type="domain" description="Berberine/berberine-like" evidence="4">
    <location>
        <begin position="389"/>
        <end position="432"/>
    </location>
</feature>
<dbReference type="AlphaFoldDB" id="A0AA39QVP2"/>
<organism evidence="5 6">
    <name type="scientific">Cladonia borealis</name>
    <dbReference type="NCBI Taxonomy" id="184061"/>
    <lineage>
        <taxon>Eukaryota</taxon>
        <taxon>Fungi</taxon>
        <taxon>Dikarya</taxon>
        <taxon>Ascomycota</taxon>
        <taxon>Pezizomycotina</taxon>
        <taxon>Lecanoromycetes</taxon>
        <taxon>OSLEUM clade</taxon>
        <taxon>Lecanoromycetidae</taxon>
        <taxon>Lecanorales</taxon>
        <taxon>Lecanorineae</taxon>
        <taxon>Cladoniaceae</taxon>
        <taxon>Cladonia</taxon>
    </lineage>
</organism>
<protein>
    <recommendedName>
        <fullName evidence="4">Berberine/berberine-like domain-containing protein</fullName>
    </recommendedName>
</protein>
<feature type="signal peptide" evidence="3">
    <location>
        <begin position="1"/>
        <end position="19"/>
    </location>
</feature>
<sequence length="448" mass="48839">MTDGLALVALFVLAGCAKGQTTAAGNKTCKCFLGEACWPSDQEWSNFNATVGGRLIKTVPLGSPCHYPDYDATLCEVLQSEWLFPPVYINSFPSVQDPICANASCDPFTPQKTSCMLGNYVRYTVNVTGPDDIAATIQFADENNIRLVIRNTAHDYLGRSTGAVGLAIWTHYLQGVEVKDWSDADYTGKAVKLVAGAQGLWALDASCAVGLVVVTGECPTVGIAGGYTHSPLSTAFGLSADNTLEFGSSDGRWGVRHRKPILARTRRPLLGTQWHAASFTIARSYLDYSAIANAWHAALPDILDSGTMATYYAEKDLIDIFSITGYNRTQADLEDALVPFIESMAAMNVSRFADPTRRAVPFSRMLATQDNITDVVMPIIEQVTPNAGAYINEADFQPKDWQDVFFGSNDVKLLAIKGRYDPKGLFYNQLAVGSERWKILEDGRMCEA</sequence>